<keyword evidence="4 5" id="KW-0472">Membrane</keyword>
<name>A0ABY7Z1Z9_9HYPH</name>
<keyword evidence="7" id="KW-1185">Reference proteome</keyword>
<evidence type="ECO:0000313" key="7">
    <source>
        <dbReference type="Proteomes" id="UP001222118"/>
    </source>
</evidence>
<accession>A0ABY7Z1Z9</accession>
<evidence type="ECO:0000313" key="6">
    <source>
        <dbReference type="EMBL" id="WDR07489.1"/>
    </source>
</evidence>
<protein>
    <submittedName>
        <fullName evidence="6">Isoprenylcysteine carboxylmethyltransferase family protein</fullName>
    </submittedName>
</protein>
<evidence type="ECO:0000256" key="2">
    <source>
        <dbReference type="ARBA" id="ARBA00022692"/>
    </source>
</evidence>
<reference evidence="6 7" key="1">
    <citation type="submission" date="2023-02" db="EMBL/GenBank/DDBJ databases">
        <title>Devosia chondri sp. nov., isolated from the phycosphere of marine algae.</title>
        <authorList>
            <person name="Kim J.M."/>
            <person name="Lee J.K."/>
            <person name="Choi B.J."/>
            <person name="Bayburt H."/>
            <person name="Jeon C.O."/>
        </authorList>
    </citation>
    <scope>NUCLEOTIDE SEQUENCE [LARGE SCALE GENOMIC DNA]</scope>
    <source>
        <strain evidence="6 7">G2-5</strain>
    </source>
</reference>
<proteinExistence type="predicted"/>
<dbReference type="RefSeq" id="WP_282213002.1">
    <property type="nucleotide sequence ID" value="NZ_CP118247.1"/>
</dbReference>
<comment type="subcellular location">
    <subcellularLocation>
        <location evidence="1">Membrane</location>
        <topology evidence="1">Multi-pass membrane protein</topology>
    </subcellularLocation>
</comment>
<keyword evidence="2 5" id="KW-0812">Transmembrane</keyword>
<evidence type="ECO:0000256" key="1">
    <source>
        <dbReference type="ARBA" id="ARBA00004141"/>
    </source>
</evidence>
<evidence type="ECO:0000256" key="4">
    <source>
        <dbReference type="ARBA" id="ARBA00023136"/>
    </source>
</evidence>
<keyword evidence="3 5" id="KW-1133">Transmembrane helix</keyword>
<dbReference type="Pfam" id="PF04140">
    <property type="entry name" value="ICMT"/>
    <property type="match status" value="1"/>
</dbReference>
<dbReference type="InterPro" id="IPR007269">
    <property type="entry name" value="ICMT_MeTrfase"/>
</dbReference>
<feature type="transmembrane region" description="Helical" evidence="5">
    <location>
        <begin position="47"/>
        <end position="65"/>
    </location>
</feature>
<dbReference type="Proteomes" id="UP001222118">
    <property type="component" value="Chromosome"/>
</dbReference>
<feature type="transmembrane region" description="Helical" evidence="5">
    <location>
        <begin position="120"/>
        <end position="146"/>
    </location>
</feature>
<dbReference type="Gene3D" id="1.20.120.1630">
    <property type="match status" value="1"/>
</dbReference>
<evidence type="ECO:0000256" key="5">
    <source>
        <dbReference type="SAM" id="Phobius"/>
    </source>
</evidence>
<feature type="transmembrane region" description="Helical" evidence="5">
    <location>
        <begin position="70"/>
        <end position="87"/>
    </location>
</feature>
<gene>
    <name evidence="6" type="ORF">PSQ90_06555</name>
</gene>
<evidence type="ECO:0000256" key="3">
    <source>
        <dbReference type="ARBA" id="ARBA00022989"/>
    </source>
</evidence>
<sequence>MGNASIGAVLLLALVIGQRLVELQIAKRNTKALLARGGREFGAEHYWLIVALHTAWIAALVWFGWQQQLVWAWVGVYLILQVARVWILRSLGGRWTTRIVIVEEPAIRRGPYRFVRHPNYWLVAAELITVPMALGLPWVAVLFAALNAAMMWVRIGAENKALAGLPKA</sequence>
<organism evidence="6 7">
    <name type="scientific">Devosia rhodophyticola</name>
    <dbReference type="NCBI Taxonomy" id="3026423"/>
    <lineage>
        <taxon>Bacteria</taxon>
        <taxon>Pseudomonadati</taxon>
        <taxon>Pseudomonadota</taxon>
        <taxon>Alphaproteobacteria</taxon>
        <taxon>Hyphomicrobiales</taxon>
        <taxon>Devosiaceae</taxon>
        <taxon>Devosia</taxon>
    </lineage>
</organism>
<dbReference type="EMBL" id="CP118247">
    <property type="protein sequence ID" value="WDR07489.1"/>
    <property type="molecule type" value="Genomic_DNA"/>
</dbReference>